<evidence type="ECO:0000256" key="3">
    <source>
        <dbReference type="RuleBase" id="RU000363"/>
    </source>
</evidence>
<dbReference type="Gene3D" id="3.40.50.720">
    <property type="entry name" value="NAD(P)-binding Rossmann-like Domain"/>
    <property type="match status" value="1"/>
</dbReference>
<dbReference type="InterPro" id="IPR036291">
    <property type="entry name" value="NAD(P)-bd_dom_sf"/>
</dbReference>
<keyword evidence="5" id="KW-1185">Reference proteome</keyword>
<dbReference type="PRINTS" id="PR00080">
    <property type="entry name" value="SDRFAMILY"/>
</dbReference>
<dbReference type="InterPro" id="IPR002347">
    <property type="entry name" value="SDR_fam"/>
</dbReference>
<accession>A0ABP7QDI1</accession>
<sequence>MQTNENLIVVTGGSKGIGQAVVSRFLRAGYPVATCARSAPDLAALTTAMAADVPGAVLHTLPADLSRPEDCACFAAFVLALGLPIEVLVNNAGAFVPGRLQDEPLDGSQLRQMLAVNLLSAYDVTLPLLPGIIARGRGHIFNICSTASIMAYPNGGSYGIAKHALLGFSKNLREELKTSGVRVTAVLPGPTLTASWAGVDLPPERFVQAEDVAEAIFSAFSMSPHAVVEELLIRPQLGDLG</sequence>
<evidence type="ECO:0000313" key="4">
    <source>
        <dbReference type="EMBL" id="GAA3980530.1"/>
    </source>
</evidence>
<reference evidence="5" key="1">
    <citation type="journal article" date="2019" name="Int. J. Syst. Evol. Microbiol.">
        <title>The Global Catalogue of Microorganisms (GCM) 10K type strain sequencing project: providing services to taxonomists for standard genome sequencing and annotation.</title>
        <authorList>
            <consortium name="The Broad Institute Genomics Platform"/>
            <consortium name="The Broad Institute Genome Sequencing Center for Infectious Disease"/>
            <person name="Wu L."/>
            <person name="Ma J."/>
        </authorList>
    </citation>
    <scope>NUCLEOTIDE SEQUENCE [LARGE SCALE GENOMIC DNA]</scope>
    <source>
        <strain evidence="5">JCM 17217</strain>
    </source>
</reference>
<evidence type="ECO:0000313" key="5">
    <source>
        <dbReference type="Proteomes" id="UP001501556"/>
    </source>
</evidence>
<dbReference type="EMBL" id="BAABDI010000019">
    <property type="protein sequence ID" value="GAA3980530.1"/>
    <property type="molecule type" value="Genomic_DNA"/>
</dbReference>
<comment type="caution">
    <text evidence="4">The sequence shown here is derived from an EMBL/GenBank/DDBJ whole genome shotgun (WGS) entry which is preliminary data.</text>
</comment>
<dbReference type="PANTHER" id="PTHR44196:SF1">
    <property type="entry name" value="DEHYDROGENASE_REDUCTASE SDR FAMILY MEMBER 7B"/>
    <property type="match status" value="1"/>
</dbReference>
<dbReference type="Proteomes" id="UP001501556">
    <property type="component" value="Unassembled WGS sequence"/>
</dbReference>
<evidence type="ECO:0000256" key="1">
    <source>
        <dbReference type="ARBA" id="ARBA00006484"/>
    </source>
</evidence>
<organism evidence="4 5">
    <name type="scientific">Hymenobacter antarcticus</name>
    <dbReference type="NCBI Taxonomy" id="486270"/>
    <lineage>
        <taxon>Bacteria</taxon>
        <taxon>Pseudomonadati</taxon>
        <taxon>Bacteroidota</taxon>
        <taxon>Cytophagia</taxon>
        <taxon>Cytophagales</taxon>
        <taxon>Hymenobacteraceae</taxon>
        <taxon>Hymenobacter</taxon>
    </lineage>
</organism>
<protein>
    <submittedName>
        <fullName evidence="4">SDR family oxidoreductase</fullName>
    </submittedName>
</protein>
<dbReference type="PANTHER" id="PTHR44196">
    <property type="entry name" value="DEHYDROGENASE/REDUCTASE SDR FAMILY MEMBER 7B"/>
    <property type="match status" value="1"/>
</dbReference>
<dbReference type="PROSITE" id="PS00061">
    <property type="entry name" value="ADH_SHORT"/>
    <property type="match status" value="1"/>
</dbReference>
<comment type="similarity">
    <text evidence="1 3">Belongs to the short-chain dehydrogenases/reductases (SDR) family.</text>
</comment>
<dbReference type="RefSeq" id="WP_345125255.1">
    <property type="nucleotide sequence ID" value="NZ_BAABDI010000019.1"/>
</dbReference>
<dbReference type="SUPFAM" id="SSF51735">
    <property type="entry name" value="NAD(P)-binding Rossmann-fold domains"/>
    <property type="match status" value="1"/>
</dbReference>
<dbReference type="CDD" id="cd05233">
    <property type="entry name" value="SDR_c"/>
    <property type="match status" value="1"/>
</dbReference>
<keyword evidence="2" id="KW-0560">Oxidoreductase</keyword>
<gene>
    <name evidence="4" type="ORF">GCM10022407_27220</name>
</gene>
<evidence type="ECO:0000256" key="2">
    <source>
        <dbReference type="ARBA" id="ARBA00023002"/>
    </source>
</evidence>
<dbReference type="Pfam" id="PF00106">
    <property type="entry name" value="adh_short"/>
    <property type="match status" value="1"/>
</dbReference>
<dbReference type="PRINTS" id="PR00081">
    <property type="entry name" value="GDHRDH"/>
</dbReference>
<proteinExistence type="inferred from homology"/>
<name>A0ABP7QDI1_9BACT</name>
<dbReference type="InterPro" id="IPR020904">
    <property type="entry name" value="Sc_DH/Rdtase_CS"/>
</dbReference>